<dbReference type="InterPro" id="IPR036594">
    <property type="entry name" value="Meth_synthase_dom"/>
</dbReference>
<gene>
    <name evidence="3" type="primary">mtr</name>
    <name evidence="3" type="ORF">SNEC2469_LOCUS23657</name>
</gene>
<dbReference type="PROSITE" id="PS51337">
    <property type="entry name" value="B12_BINDING_NTER"/>
    <property type="match status" value="1"/>
</dbReference>
<dbReference type="InterPro" id="IPR050554">
    <property type="entry name" value="Met_Synthase/Corrinoid"/>
</dbReference>
<feature type="domain" description="B12-binding N-terminal" evidence="2">
    <location>
        <begin position="122"/>
        <end position="164"/>
    </location>
</feature>
<dbReference type="Gene3D" id="3.20.20.20">
    <property type="entry name" value="Dihydropteroate synthase-like"/>
    <property type="match status" value="1"/>
</dbReference>
<evidence type="ECO:0000256" key="1">
    <source>
        <dbReference type="ARBA" id="ARBA00022679"/>
    </source>
</evidence>
<dbReference type="SMART" id="SM01018">
    <property type="entry name" value="B12-binding_2"/>
    <property type="match status" value="1"/>
</dbReference>
<dbReference type="EMBL" id="CAJNJA010044412">
    <property type="protein sequence ID" value="CAE7801643.1"/>
    <property type="molecule type" value="Genomic_DNA"/>
</dbReference>
<dbReference type="GO" id="GO:0005829">
    <property type="term" value="C:cytosol"/>
    <property type="evidence" value="ECO:0007669"/>
    <property type="project" value="TreeGrafter"/>
</dbReference>
<comment type="caution">
    <text evidence="3">The sequence shown here is derived from an EMBL/GenBank/DDBJ whole genome shotgun (WGS) entry which is preliminary data.</text>
</comment>
<dbReference type="InterPro" id="IPR003759">
    <property type="entry name" value="Cbl-bd_cap"/>
</dbReference>
<reference evidence="3" key="1">
    <citation type="submission" date="2021-02" db="EMBL/GenBank/DDBJ databases">
        <authorList>
            <person name="Dougan E. K."/>
            <person name="Rhodes N."/>
            <person name="Thang M."/>
            <person name="Chan C."/>
        </authorList>
    </citation>
    <scope>NUCLEOTIDE SEQUENCE</scope>
</reference>
<dbReference type="SUPFAM" id="SSF47644">
    <property type="entry name" value="Methionine synthase domain"/>
    <property type="match status" value="1"/>
</dbReference>
<dbReference type="AlphaFoldDB" id="A0A812YXF8"/>
<keyword evidence="4" id="KW-1185">Reference proteome</keyword>
<name>A0A812YXF8_9DINO</name>
<organism evidence="3 4">
    <name type="scientific">Symbiodinium necroappetens</name>
    <dbReference type="NCBI Taxonomy" id="1628268"/>
    <lineage>
        <taxon>Eukaryota</taxon>
        <taxon>Sar</taxon>
        <taxon>Alveolata</taxon>
        <taxon>Dinophyceae</taxon>
        <taxon>Suessiales</taxon>
        <taxon>Symbiodiniaceae</taxon>
        <taxon>Symbiodinium</taxon>
    </lineage>
</organism>
<accession>A0A812YXF8</accession>
<dbReference type="Pfam" id="PF02607">
    <property type="entry name" value="B12-binding_2"/>
    <property type="match status" value="1"/>
</dbReference>
<dbReference type="GO" id="GO:0008705">
    <property type="term" value="F:methionine synthase activity"/>
    <property type="evidence" value="ECO:0007669"/>
    <property type="project" value="TreeGrafter"/>
</dbReference>
<sequence length="216" mass="23552">MHSVCLYHAVPKSLNMSIVNPGGLPRYTDIDENTRKLAEEVILNQSADGKHVGRFLEYAEAASLLCAVRKFQVGSQSPTSSARDRMPGEAAHSQSVCTTAVASAKLINGIDKFIEEMPRRHGIIGDLVGSGKMFLPQVIKSARVMKKAVARLTPFMEEERRAAALAAGEDPDQPRYNGVVLMASPVFSSSCSTLRPRWVGLIILKAFLHLTLTLSF</sequence>
<dbReference type="PANTHER" id="PTHR45833:SF2">
    <property type="entry name" value="BIFUNCTIONAL HOMOCYSTEINE S-METHYLTRANSFERASE_5,10-METHYLENETETRAHYDROFOLATE REDUCTASE"/>
    <property type="match status" value="1"/>
</dbReference>
<dbReference type="Proteomes" id="UP000601435">
    <property type="component" value="Unassembled WGS sequence"/>
</dbReference>
<dbReference type="OrthoDB" id="261426at2759"/>
<protein>
    <submittedName>
        <fullName evidence="3">Mtr protein</fullName>
    </submittedName>
</protein>
<proteinExistence type="predicted"/>
<dbReference type="InterPro" id="IPR011005">
    <property type="entry name" value="Dihydropteroate_synth-like_sf"/>
</dbReference>
<dbReference type="PANTHER" id="PTHR45833">
    <property type="entry name" value="METHIONINE SYNTHASE"/>
    <property type="match status" value="1"/>
</dbReference>
<evidence type="ECO:0000259" key="2">
    <source>
        <dbReference type="PROSITE" id="PS51337"/>
    </source>
</evidence>
<evidence type="ECO:0000313" key="3">
    <source>
        <dbReference type="EMBL" id="CAE7801643.1"/>
    </source>
</evidence>
<keyword evidence="1" id="KW-0808">Transferase</keyword>
<evidence type="ECO:0000313" key="4">
    <source>
        <dbReference type="Proteomes" id="UP000601435"/>
    </source>
</evidence>
<dbReference type="Gene3D" id="1.10.1240.10">
    <property type="entry name" value="Methionine synthase domain"/>
    <property type="match status" value="1"/>
</dbReference>